<dbReference type="GO" id="GO:0016787">
    <property type="term" value="F:hydrolase activity"/>
    <property type="evidence" value="ECO:0007669"/>
    <property type="project" value="UniProtKB-KW"/>
</dbReference>
<dbReference type="SUPFAM" id="SSF53474">
    <property type="entry name" value="alpha/beta-Hydrolases"/>
    <property type="match status" value="1"/>
</dbReference>
<proteinExistence type="predicted"/>
<dbReference type="Gene3D" id="3.40.50.1820">
    <property type="entry name" value="alpha/beta hydrolase"/>
    <property type="match status" value="1"/>
</dbReference>
<name>A0A6M4AZ65_9SPHN</name>
<dbReference type="KEGG" id="slan:GV829_07545"/>
<dbReference type="PANTHER" id="PTHR46623:SF10">
    <property type="entry name" value="CARBOXYMETHYLENEBUTENOLIDASE HOMOLOG"/>
    <property type="match status" value="1"/>
</dbReference>
<dbReference type="Proteomes" id="UP000503018">
    <property type="component" value="Chromosome"/>
</dbReference>
<dbReference type="PANTHER" id="PTHR46623">
    <property type="entry name" value="CARBOXYMETHYLENEBUTENOLIDASE-RELATED"/>
    <property type="match status" value="1"/>
</dbReference>
<dbReference type="RefSeq" id="WP_169945465.1">
    <property type="nucleotide sequence ID" value="NZ_CP053015.1"/>
</dbReference>
<evidence type="ECO:0000259" key="1">
    <source>
        <dbReference type="Pfam" id="PF01738"/>
    </source>
</evidence>
<feature type="domain" description="Dienelactone hydrolase" evidence="1">
    <location>
        <begin position="71"/>
        <end position="297"/>
    </location>
</feature>
<accession>A0A6M4AZ65</accession>
<keyword evidence="3" id="KW-1185">Reference proteome</keyword>
<sequence>MCDDLTESDNSLFFARRDVAKLGAGAGLAAMLGSYATAAMGAETTPVVAETPALPVTSAMVEIPTLDGTADAFFVHPDSGRHPAVILWPDIAGLRPAYQQMANRLASAGYAVLAVNQYYRRARSPVLSSFAEWRSEAGRARLQPMINDLIPWATMRDADSFVSWLDAQPSVDVRREIGSAGYCMGGPHAFRTAAASAGRVGAIASFHGGGLVTDAGDSPHRLMDRFTAIMLIAIAQNDHDRRPGDKDALIAAMEANDRPGEVEVYPAQHGWCTIDSPVFDPVQAERAWSRMLAMFGERLQGRTEAA</sequence>
<dbReference type="EMBL" id="CP053015">
    <property type="protein sequence ID" value="QJQ32321.1"/>
    <property type="molecule type" value="Genomic_DNA"/>
</dbReference>
<keyword evidence="2" id="KW-0378">Hydrolase</keyword>
<evidence type="ECO:0000313" key="2">
    <source>
        <dbReference type="EMBL" id="QJQ32321.1"/>
    </source>
</evidence>
<reference evidence="2 3" key="1">
    <citation type="submission" date="2020-01" db="EMBL/GenBank/DDBJ databases">
        <title>Sphingomonas sp. strain CSW-10.</title>
        <authorList>
            <person name="Chen W.-M."/>
        </authorList>
    </citation>
    <scope>NUCLEOTIDE SEQUENCE [LARGE SCALE GENOMIC DNA]</scope>
    <source>
        <strain evidence="2 3">CSW-10</strain>
    </source>
</reference>
<dbReference type="Pfam" id="PF01738">
    <property type="entry name" value="DLH"/>
    <property type="match status" value="1"/>
</dbReference>
<dbReference type="InterPro" id="IPR051049">
    <property type="entry name" value="Dienelactone_hydrolase-like"/>
</dbReference>
<dbReference type="InterPro" id="IPR002925">
    <property type="entry name" value="Dienelactn_hydro"/>
</dbReference>
<organism evidence="2 3">
    <name type="scientific">Sphingomonas lacunae</name>
    <dbReference type="NCBI Taxonomy" id="2698828"/>
    <lineage>
        <taxon>Bacteria</taxon>
        <taxon>Pseudomonadati</taxon>
        <taxon>Pseudomonadota</taxon>
        <taxon>Alphaproteobacteria</taxon>
        <taxon>Sphingomonadales</taxon>
        <taxon>Sphingomonadaceae</taxon>
        <taxon>Sphingomonas</taxon>
    </lineage>
</organism>
<gene>
    <name evidence="2" type="ORF">GV829_07545</name>
</gene>
<protein>
    <submittedName>
        <fullName evidence="2">Dienelactone hydrolase family protein</fullName>
    </submittedName>
</protein>
<dbReference type="InterPro" id="IPR029058">
    <property type="entry name" value="AB_hydrolase_fold"/>
</dbReference>
<dbReference type="AlphaFoldDB" id="A0A6M4AZ65"/>
<evidence type="ECO:0000313" key="3">
    <source>
        <dbReference type="Proteomes" id="UP000503018"/>
    </source>
</evidence>